<dbReference type="Gene3D" id="3.30.390.30">
    <property type="match status" value="1"/>
</dbReference>
<evidence type="ECO:0000313" key="6">
    <source>
        <dbReference type="Proteomes" id="UP000183995"/>
    </source>
</evidence>
<evidence type="ECO:0000313" key="5">
    <source>
        <dbReference type="EMBL" id="SHH98655.1"/>
    </source>
</evidence>
<evidence type="ECO:0000256" key="3">
    <source>
        <dbReference type="ARBA" id="ARBA00022827"/>
    </source>
</evidence>
<evidence type="ECO:0000256" key="2">
    <source>
        <dbReference type="ARBA" id="ARBA00022630"/>
    </source>
</evidence>
<name>A0A1M5XFK4_9FIRM</name>
<evidence type="ECO:0000256" key="1">
    <source>
        <dbReference type="ARBA" id="ARBA00001974"/>
    </source>
</evidence>
<dbReference type="PRINTS" id="PR00368">
    <property type="entry name" value="FADPNR"/>
</dbReference>
<dbReference type="PANTHER" id="PTHR43429">
    <property type="entry name" value="PYRIDINE NUCLEOTIDE-DISULFIDE OXIDOREDUCTASE DOMAIN-CONTAINING"/>
    <property type="match status" value="1"/>
</dbReference>
<dbReference type="OrthoDB" id="9807946at2"/>
<organism evidence="5 6">
    <name type="scientific">Sporobacter termitidis DSM 10068</name>
    <dbReference type="NCBI Taxonomy" id="1123282"/>
    <lineage>
        <taxon>Bacteria</taxon>
        <taxon>Bacillati</taxon>
        <taxon>Bacillota</taxon>
        <taxon>Clostridia</taxon>
        <taxon>Eubacteriales</taxon>
        <taxon>Oscillospiraceae</taxon>
        <taxon>Sporobacter</taxon>
    </lineage>
</organism>
<dbReference type="InterPro" id="IPR036188">
    <property type="entry name" value="FAD/NAD-bd_sf"/>
</dbReference>
<dbReference type="PANTHER" id="PTHR43429:SF3">
    <property type="entry name" value="NITRITE REDUCTASE [NAD(P)H]"/>
    <property type="match status" value="1"/>
</dbReference>
<evidence type="ECO:0000259" key="4">
    <source>
        <dbReference type="Pfam" id="PF07992"/>
    </source>
</evidence>
<comment type="cofactor">
    <cofactor evidence="1">
        <name>FAD</name>
        <dbReference type="ChEBI" id="CHEBI:57692"/>
    </cofactor>
</comment>
<dbReference type="Proteomes" id="UP000183995">
    <property type="component" value="Unassembled WGS sequence"/>
</dbReference>
<dbReference type="InterPro" id="IPR023753">
    <property type="entry name" value="FAD/NAD-binding_dom"/>
</dbReference>
<feature type="domain" description="FAD/NAD(P)-binding" evidence="4">
    <location>
        <begin position="1"/>
        <end position="290"/>
    </location>
</feature>
<dbReference type="InterPro" id="IPR016156">
    <property type="entry name" value="FAD/NAD-linked_Rdtase_dimer_sf"/>
</dbReference>
<accession>A0A1M5XFK4</accession>
<keyword evidence="3" id="KW-0274">FAD</keyword>
<protein>
    <submittedName>
        <fullName evidence="5">Pyridine nucleotide-disulphide oxidoreductase</fullName>
    </submittedName>
</protein>
<reference evidence="5 6" key="1">
    <citation type="submission" date="2016-11" db="EMBL/GenBank/DDBJ databases">
        <authorList>
            <person name="Jaros S."/>
            <person name="Januszkiewicz K."/>
            <person name="Wedrychowicz H."/>
        </authorList>
    </citation>
    <scope>NUCLEOTIDE SEQUENCE [LARGE SCALE GENOMIC DNA]</scope>
    <source>
        <strain evidence="5 6">DSM 10068</strain>
    </source>
</reference>
<gene>
    <name evidence="5" type="ORF">SAMN02745823_01780</name>
</gene>
<dbReference type="PRINTS" id="PR00411">
    <property type="entry name" value="PNDRDTASEI"/>
</dbReference>
<dbReference type="InterPro" id="IPR050260">
    <property type="entry name" value="FAD-bd_OxRdtase"/>
</dbReference>
<sequence>MKYVIIGAGAAGISAAGKISELDKRAEVTVISADEAVYSRCMLHHVISGRRTAETISFVDKDFFDKRGITWLKGKRVTGADFQKRQLTLSDGTSVGYNRLLIAAGSKASVPPVKGVAGAGNVFTLRDLQDVERISAAAEKAKKAVVLGGGLVGLDAASALLEKGLDVSVVEMADRVLPLQLDSQAALGYEEAFKKAGAGIYTGVSVTEGVRDTAGAVSALKLSDGTVLPCDMVVAAAGVRPNVEFLEAGTIDFDREITVDDRMRTSVPYVYAAGDVTGLSAIWPSAVKQGVVAACNMTGNDKRYEDYFTAKNSISLLGLDTVSVGLPSAPDDSYTTEVYLKDGVYKKIIFKDGVVCGVILQKDIARSGFWTQVIKNKEKLELPDGNPFKVTYADFYNIDSRGSFRFGAAAL</sequence>
<keyword evidence="2" id="KW-0285">Flavoprotein</keyword>
<dbReference type="Gene3D" id="3.50.50.60">
    <property type="entry name" value="FAD/NAD(P)-binding domain"/>
    <property type="match status" value="2"/>
</dbReference>
<dbReference type="STRING" id="1123282.SAMN02745823_01780"/>
<dbReference type="Pfam" id="PF07992">
    <property type="entry name" value="Pyr_redox_2"/>
    <property type="match status" value="1"/>
</dbReference>
<dbReference type="RefSeq" id="WP_073077885.1">
    <property type="nucleotide sequence ID" value="NZ_FQXV01000005.1"/>
</dbReference>
<proteinExistence type="predicted"/>
<keyword evidence="6" id="KW-1185">Reference proteome</keyword>
<dbReference type="AlphaFoldDB" id="A0A1M5XFK4"/>
<dbReference type="GO" id="GO:0016491">
    <property type="term" value="F:oxidoreductase activity"/>
    <property type="evidence" value="ECO:0007669"/>
    <property type="project" value="InterPro"/>
</dbReference>
<dbReference type="EMBL" id="FQXV01000005">
    <property type="protein sequence ID" value="SHH98655.1"/>
    <property type="molecule type" value="Genomic_DNA"/>
</dbReference>
<dbReference type="SUPFAM" id="SSF51905">
    <property type="entry name" value="FAD/NAD(P)-binding domain"/>
    <property type="match status" value="1"/>
</dbReference>